<dbReference type="SUPFAM" id="SSF53335">
    <property type="entry name" value="S-adenosyl-L-methionine-dependent methyltransferases"/>
    <property type="match status" value="1"/>
</dbReference>
<feature type="region of interest" description="Disordered" evidence="1">
    <location>
        <begin position="845"/>
        <end position="881"/>
    </location>
</feature>
<keyword evidence="3" id="KW-1185">Reference proteome</keyword>
<feature type="compositionally biased region" description="Polar residues" evidence="1">
    <location>
        <begin position="149"/>
        <end position="159"/>
    </location>
</feature>
<feature type="compositionally biased region" description="Low complexity" evidence="1">
    <location>
        <begin position="338"/>
        <end position="348"/>
    </location>
</feature>
<feature type="region of interest" description="Disordered" evidence="1">
    <location>
        <begin position="894"/>
        <end position="925"/>
    </location>
</feature>
<keyword evidence="2" id="KW-0489">Methyltransferase</keyword>
<dbReference type="STRING" id="43265.A0A545VQX3"/>
<dbReference type="EMBL" id="SPUK01000016">
    <property type="protein sequence ID" value="TQV92063.1"/>
    <property type="molecule type" value="Genomic_DNA"/>
</dbReference>
<protein>
    <submittedName>
        <fullName evidence="2">Methyltransferase type 11</fullName>
    </submittedName>
</protein>
<feature type="compositionally biased region" description="Low complexity" evidence="1">
    <location>
        <begin position="497"/>
        <end position="508"/>
    </location>
</feature>
<feature type="compositionally biased region" description="Basic and acidic residues" evidence="1">
    <location>
        <begin position="381"/>
        <end position="393"/>
    </location>
</feature>
<dbReference type="OrthoDB" id="5382952at2759"/>
<dbReference type="GO" id="GO:0008168">
    <property type="term" value="F:methyltransferase activity"/>
    <property type="evidence" value="ECO:0007669"/>
    <property type="project" value="UniProtKB-KW"/>
</dbReference>
<feature type="compositionally biased region" description="Low complexity" evidence="1">
    <location>
        <begin position="451"/>
        <end position="473"/>
    </location>
</feature>
<feature type="compositionally biased region" description="Polar residues" evidence="1">
    <location>
        <begin position="300"/>
        <end position="309"/>
    </location>
</feature>
<organism evidence="2 3">
    <name type="scientific">Cordyceps javanica</name>
    <dbReference type="NCBI Taxonomy" id="43265"/>
    <lineage>
        <taxon>Eukaryota</taxon>
        <taxon>Fungi</taxon>
        <taxon>Dikarya</taxon>
        <taxon>Ascomycota</taxon>
        <taxon>Pezizomycotina</taxon>
        <taxon>Sordariomycetes</taxon>
        <taxon>Hypocreomycetidae</taxon>
        <taxon>Hypocreales</taxon>
        <taxon>Cordycipitaceae</taxon>
        <taxon>Cordyceps</taxon>
    </lineage>
</organism>
<feature type="compositionally biased region" description="Polar residues" evidence="1">
    <location>
        <begin position="273"/>
        <end position="285"/>
    </location>
</feature>
<feature type="region of interest" description="Disordered" evidence="1">
    <location>
        <begin position="1"/>
        <end position="159"/>
    </location>
</feature>
<feature type="region of interest" description="Disordered" evidence="1">
    <location>
        <begin position="706"/>
        <end position="745"/>
    </location>
</feature>
<evidence type="ECO:0000313" key="2">
    <source>
        <dbReference type="EMBL" id="TQV92063.1"/>
    </source>
</evidence>
<feature type="region of interest" description="Disordered" evidence="1">
    <location>
        <begin position="1323"/>
        <end position="1347"/>
    </location>
</feature>
<accession>A0A545VQX3</accession>
<name>A0A545VQX3_9HYPO</name>
<feature type="compositionally biased region" description="Basic residues" evidence="1">
    <location>
        <begin position="718"/>
        <end position="728"/>
    </location>
</feature>
<feature type="compositionally biased region" description="Basic and acidic residues" evidence="1">
    <location>
        <begin position="517"/>
        <end position="530"/>
    </location>
</feature>
<dbReference type="Proteomes" id="UP000315783">
    <property type="component" value="Unassembled WGS sequence"/>
</dbReference>
<keyword evidence="2" id="KW-0808">Transferase</keyword>
<comment type="caution">
    <text evidence="2">The sequence shown here is derived from an EMBL/GenBank/DDBJ whole genome shotgun (WGS) entry which is preliminary data.</text>
</comment>
<feature type="compositionally biased region" description="Low complexity" evidence="1">
    <location>
        <begin position="903"/>
        <end position="914"/>
    </location>
</feature>
<reference evidence="2 3" key="1">
    <citation type="journal article" date="2019" name="Appl. Microbiol. Biotechnol.">
        <title>Genome sequence of Isaria javanica and comparative genome analysis insights into family S53 peptidase evolution in fungal entomopathogens.</title>
        <authorList>
            <person name="Lin R."/>
            <person name="Zhang X."/>
            <person name="Xin B."/>
            <person name="Zou M."/>
            <person name="Gao Y."/>
            <person name="Qin F."/>
            <person name="Hu Q."/>
            <person name="Xie B."/>
            <person name="Cheng X."/>
        </authorList>
    </citation>
    <scope>NUCLEOTIDE SEQUENCE [LARGE SCALE GENOMIC DNA]</scope>
    <source>
        <strain evidence="2 3">IJ1G</strain>
    </source>
</reference>
<feature type="compositionally biased region" description="Low complexity" evidence="1">
    <location>
        <begin position="856"/>
        <end position="865"/>
    </location>
</feature>
<gene>
    <name evidence="2" type="ORF">IF1G_09135</name>
</gene>
<feature type="region of interest" description="Disordered" evidence="1">
    <location>
        <begin position="663"/>
        <end position="690"/>
    </location>
</feature>
<evidence type="ECO:0000256" key="1">
    <source>
        <dbReference type="SAM" id="MobiDB-lite"/>
    </source>
</evidence>
<feature type="compositionally biased region" description="Low complexity" evidence="1">
    <location>
        <begin position="1083"/>
        <end position="1100"/>
    </location>
</feature>
<feature type="region of interest" description="Disordered" evidence="1">
    <location>
        <begin position="1063"/>
        <end position="1100"/>
    </location>
</feature>
<feature type="compositionally biased region" description="Low complexity" evidence="1">
    <location>
        <begin position="93"/>
        <end position="125"/>
    </location>
</feature>
<evidence type="ECO:0000313" key="3">
    <source>
        <dbReference type="Proteomes" id="UP000315783"/>
    </source>
</evidence>
<feature type="compositionally biased region" description="Polar residues" evidence="1">
    <location>
        <begin position="676"/>
        <end position="690"/>
    </location>
</feature>
<feature type="region of interest" description="Disordered" evidence="1">
    <location>
        <begin position="210"/>
        <end position="548"/>
    </location>
</feature>
<proteinExistence type="predicted"/>
<dbReference type="GO" id="GO:0032259">
    <property type="term" value="P:methylation"/>
    <property type="evidence" value="ECO:0007669"/>
    <property type="project" value="UniProtKB-KW"/>
</dbReference>
<feature type="compositionally biased region" description="Polar residues" evidence="1">
    <location>
        <begin position="244"/>
        <end position="263"/>
    </location>
</feature>
<feature type="compositionally biased region" description="Polar residues" evidence="1">
    <location>
        <begin position="707"/>
        <end position="716"/>
    </location>
</feature>
<dbReference type="Gene3D" id="3.40.50.150">
    <property type="entry name" value="Vaccinia Virus protein VP39"/>
    <property type="match status" value="1"/>
</dbReference>
<feature type="compositionally biased region" description="Polar residues" evidence="1">
    <location>
        <begin position="478"/>
        <end position="494"/>
    </location>
</feature>
<feature type="region of interest" description="Disordered" evidence="1">
    <location>
        <begin position="593"/>
        <end position="627"/>
    </location>
</feature>
<dbReference type="InterPro" id="IPR029063">
    <property type="entry name" value="SAM-dependent_MTases_sf"/>
</dbReference>
<feature type="compositionally biased region" description="Polar residues" evidence="1">
    <location>
        <begin position="603"/>
        <end position="613"/>
    </location>
</feature>
<sequence>MASLKREFGGYGLPANPSDGVRSRRTQTLTTGGLPRPVNSHATREAFLTKPEKIRQQQSRAPNKLVRVAGRSESGLPVPTSPPQSHEPRRMPSISVSGSASSRSRTQGSLDSSSSGMSYESSLKSLGEQSIKRKSISSRNATIMEDARQVSSSPKRQSMASIDEALDIYLDIGSKPTKLDAVTSKKSLDIGSATPKSPFIYPELDRYRNHEQQSSLGARKPSTDGLYKLSTHDLPPPTPASAVFSGSSSQLSTVSASPSTKFSASPGPGPYSRDTTPTSISSQSPGLLVPSRPSYYTKPKQFSPSNTRPPVTRRRAGSIPDADTIAPDPRGLAAVRESVTSSSSSSTVRDGGRSTPQKRSGKTAAAPPNPPPRKSSQKFGRTKEDATQSEKTFDTGNKGKGTTSPPQRPPIPLRPSRKGTPDLKSQLFDPVPVIQSNLRGSRPGLGDRRGSASTSHSRKSSSPIKPPKNASISHLPIDTSSFLAAKETATSSRPHTAKSTSSAKSSTSRFNFFGRRKTSEDQDEKKEARKLARKGPAAGTGHEGYGKIGAVRRRSGGATHTYNFAGPQASQETIASEDSFFAERMHPVIISGGGVVENKNKSSESSPTDNNTLPVDRELTTYSTKLQPSLLPYRENRFYNSSDSEDGIERPTLALRRSVQRLQTAPDSPLRLPQPIDTSGVSGSPLTSIDTSVLSDDSHLELHRDYSQNSILSQQAPRKLKKKQRSPRKWNFFGRSKNTPEPDSTLGATVAATVTTVEVDKRSVPYYAIMDSSEHGDAEDPKVHDVLYAANVLPRHIASNSFELRRPSPIIDSTTTTATLALAVNEDVSIPARRPSRLQQVGRIPKVATRYHNPTSPRSFSRPFRASLQQQPDPLESKEPASIARGLDPLFSTSSSGLITEDSTGGSTATLTTSQNLHPNSGIIDDTPQREFLSFSPRKFSVGTACTSSTSSGLCGFAGATAIIPKPDDPPVEDEIWDEYNDLLGVDSGRLRRSTTSSKGTPFHLETYQEKLGQAFQLESPVVAERKVSMLSEMSRSSYCSADMTERLRAAFQPHHSSLGAGDESLWMNRRSAESGGSRRHSSASTKTRLSGSSSSSFDYSSPLAQVNLRVGSMTVSKWLTFGHVLFSDIRHELIADKSDSSSDAARHSILVIDGLGNDDWSFYVAETYPKANFYNLSPRAPLRENIKKGESNALLSPPNHHQVQYLDHLSKFPFAPQSFDSVVYRFPVAAPESHYRNIIAESRRVLKAGGYLELAILDLDLNNMGNRGRRTMRHLKERIHEQSPATSLASAADILVKLLGSGGFSGIRAAKVGVPVASSIIQPRSSGGSGKKPQPQAPASLSDLMKENGPAADANITKMVTRVGRWWYTRCYENAAGIREGRKSIWDDKALLNECQELGTSLKLTVCCARAPDRVTSL</sequence>